<dbReference type="EMBL" id="FWWZ01000001">
    <property type="protein sequence ID" value="SMC10143.1"/>
    <property type="molecule type" value="Genomic_DNA"/>
</dbReference>
<keyword evidence="13" id="KW-1185">Reference proteome</keyword>
<evidence type="ECO:0000256" key="5">
    <source>
        <dbReference type="ARBA" id="ARBA00022840"/>
    </source>
</evidence>
<dbReference type="InterPro" id="IPR014729">
    <property type="entry name" value="Rossmann-like_a/b/a_fold"/>
</dbReference>
<evidence type="ECO:0000256" key="1">
    <source>
        <dbReference type="ARBA" id="ARBA00005187"/>
    </source>
</evidence>
<dbReference type="GO" id="GO:0005524">
    <property type="term" value="F:ATP binding"/>
    <property type="evidence" value="ECO:0007669"/>
    <property type="project" value="UniProtKB-KW"/>
</dbReference>
<dbReference type="STRING" id="1069081.SAMN05660197_1982"/>
<feature type="site" description="Important for beta-aspartyl-AMP intermediate formation" evidence="10">
    <location>
        <position position="351"/>
    </location>
</feature>
<dbReference type="CDD" id="cd01991">
    <property type="entry name" value="Asn_synthase_B_C"/>
    <property type="match status" value="1"/>
</dbReference>
<evidence type="ECO:0000256" key="2">
    <source>
        <dbReference type="ARBA" id="ARBA00005752"/>
    </source>
</evidence>
<keyword evidence="6 8" id="KW-0315">Glutamine amidotransferase</keyword>
<dbReference type="NCBIfam" id="TIGR01536">
    <property type="entry name" value="asn_synth_AEB"/>
    <property type="match status" value="1"/>
</dbReference>
<dbReference type="RefSeq" id="WP_159445340.1">
    <property type="nucleotide sequence ID" value="NZ_AP026671.1"/>
</dbReference>
<dbReference type="SUPFAM" id="SSF52402">
    <property type="entry name" value="Adenine nucleotide alpha hydrolases-like"/>
    <property type="match status" value="1"/>
</dbReference>
<dbReference type="EC" id="6.3.5.4" evidence="3"/>
<dbReference type="SUPFAM" id="SSF56235">
    <property type="entry name" value="N-terminal nucleophile aminohydrolases (Ntn hydrolases)"/>
    <property type="match status" value="1"/>
</dbReference>
<accession>A0A1W1WWN5</accession>
<evidence type="ECO:0000256" key="8">
    <source>
        <dbReference type="PIRSR" id="PIRSR001589-1"/>
    </source>
</evidence>
<evidence type="ECO:0000256" key="3">
    <source>
        <dbReference type="ARBA" id="ARBA00012737"/>
    </source>
</evidence>
<comment type="similarity">
    <text evidence="2">Belongs to the asparagine synthetase family.</text>
</comment>
<dbReference type="Proteomes" id="UP000192602">
    <property type="component" value="Unassembled WGS sequence"/>
</dbReference>
<feature type="binding site" evidence="9">
    <location>
        <position position="276"/>
    </location>
    <ligand>
        <name>ATP</name>
        <dbReference type="ChEBI" id="CHEBI:30616"/>
    </ligand>
</feature>
<keyword evidence="4 9" id="KW-0547">Nucleotide-binding</keyword>
<dbReference type="InterPro" id="IPR029055">
    <property type="entry name" value="Ntn_hydrolases_N"/>
</dbReference>
<dbReference type="PROSITE" id="PS51278">
    <property type="entry name" value="GATASE_TYPE_2"/>
    <property type="match status" value="1"/>
</dbReference>
<dbReference type="GO" id="GO:0006529">
    <property type="term" value="P:asparagine biosynthetic process"/>
    <property type="evidence" value="ECO:0007669"/>
    <property type="project" value="UniProtKB-KW"/>
</dbReference>
<comment type="catalytic activity">
    <reaction evidence="7">
        <text>L-aspartate + L-glutamine + ATP + H2O = L-asparagine + L-glutamate + AMP + diphosphate + H(+)</text>
        <dbReference type="Rhea" id="RHEA:12228"/>
        <dbReference type="ChEBI" id="CHEBI:15377"/>
        <dbReference type="ChEBI" id="CHEBI:15378"/>
        <dbReference type="ChEBI" id="CHEBI:29985"/>
        <dbReference type="ChEBI" id="CHEBI:29991"/>
        <dbReference type="ChEBI" id="CHEBI:30616"/>
        <dbReference type="ChEBI" id="CHEBI:33019"/>
        <dbReference type="ChEBI" id="CHEBI:58048"/>
        <dbReference type="ChEBI" id="CHEBI:58359"/>
        <dbReference type="ChEBI" id="CHEBI:456215"/>
        <dbReference type="EC" id="6.3.5.4"/>
    </reaction>
</comment>
<dbReference type="Gene3D" id="3.40.50.620">
    <property type="entry name" value="HUPs"/>
    <property type="match status" value="1"/>
</dbReference>
<dbReference type="OrthoDB" id="9763290at2"/>
<keyword evidence="8" id="KW-0028">Amino-acid biosynthesis</keyword>
<evidence type="ECO:0000313" key="12">
    <source>
        <dbReference type="EMBL" id="SMC10143.1"/>
    </source>
</evidence>
<reference evidence="13" key="1">
    <citation type="submission" date="2017-04" db="EMBL/GenBank/DDBJ databases">
        <authorList>
            <person name="Varghese N."/>
            <person name="Submissions S."/>
        </authorList>
    </citation>
    <scope>NUCLEOTIDE SEQUENCE [LARGE SCALE GENOMIC DNA]</scope>
    <source>
        <strain evidence="13">DSM 16512</strain>
    </source>
</reference>
<feature type="active site" description="For GATase activity" evidence="8">
    <location>
        <position position="2"/>
    </location>
</feature>
<keyword evidence="8" id="KW-0061">Asparagine biosynthesis</keyword>
<dbReference type="InterPro" id="IPR006426">
    <property type="entry name" value="Asn_synth_AEB"/>
</dbReference>
<evidence type="ECO:0000256" key="6">
    <source>
        <dbReference type="ARBA" id="ARBA00022962"/>
    </source>
</evidence>
<gene>
    <name evidence="12" type="ORF">SAMN05660197_1982</name>
</gene>
<dbReference type="PANTHER" id="PTHR43284">
    <property type="entry name" value="ASPARAGINE SYNTHETASE (GLUTAMINE-HYDROLYZING)"/>
    <property type="match status" value="1"/>
</dbReference>
<evidence type="ECO:0000313" key="13">
    <source>
        <dbReference type="Proteomes" id="UP000192602"/>
    </source>
</evidence>
<evidence type="ECO:0000259" key="11">
    <source>
        <dbReference type="PROSITE" id="PS51278"/>
    </source>
</evidence>
<evidence type="ECO:0000256" key="7">
    <source>
        <dbReference type="ARBA" id="ARBA00048741"/>
    </source>
</evidence>
<dbReference type="PANTHER" id="PTHR43284:SF1">
    <property type="entry name" value="ASPARAGINE SYNTHETASE"/>
    <property type="match status" value="1"/>
</dbReference>
<dbReference type="Pfam" id="PF00733">
    <property type="entry name" value="Asn_synthase"/>
    <property type="match status" value="1"/>
</dbReference>
<evidence type="ECO:0000256" key="10">
    <source>
        <dbReference type="PIRSR" id="PIRSR001589-3"/>
    </source>
</evidence>
<dbReference type="InterPro" id="IPR051786">
    <property type="entry name" value="ASN_synthetase/amidase"/>
</dbReference>
<organism evidence="12 13">
    <name type="scientific">Nitratiruptor tergarcus DSM 16512</name>
    <dbReference type="NCBI Taxonomy" id="1069081"/>
    <lineage>
        <taxon>Bacteria</taxon>
        <taxon>Pseudomonadati</taxon>
        <taxon>Campylobacterota</taxon>
        <taxon>Epsilonproteobacteria</taxon>
        <taxon>Nautiliales</taxon>
        <taxon>Nitratiruptoraceae</taxon>
        <taxon>Nitratiruptor</taxon>
    </lineage>
</organism>
<evidence type="ECO:0000256" key="9">
    <source>
        <dbReference type="PIRSR" id="PIRSR001589-2"/>
    </source>
</evidence>
<dbReference type="InterPro" id="IPR017932">
    <property type="entry name" value="GATase_2_dom"/>
</dbReference>
<evidence type="ECO:0000256" key="4">
    <source>
        <dbReference type="ARBA" id="ARBA00022741"/>
    </source>
</evidence>
<feature type="binding site" evidence="9">
    <location>
        <position position="91"/>
    </location>
    <ligand>
        <name>L-glutamine</name>
        <dbReference type="ChEBI" id="CHEBI:58359"/>
    </ligand>
</feature>
<dbReference type="InterPro" id="IPR033738">
    <property type="entry name" value="AsnB_N"/>
</dbReference>
<proteinExistence type="inferred from homology"/>
<name>A0A1W1WWN5_9BACT</name>
<dbReference type="GO" id="GO:0004066">
    <property type="term" value="F:asparagine synthase (glutamine-hydrolyzing) activity"/>
    <property type="evidence" value="ECO:0007669"/>
    <property type="project" value="UniProtKB-EC"/>
</dbReference>
<dbReference type="GO" id="GO:0005829">
    <property type="term" value="C:cytosol"/>
    <property type="evidence" value="ECO:0007669"/>
    <property type="project" value="TreeGrafter"/>
</dbReference>
<feature type="domain" description="Glutamine amidotransferase type-2" evidence="11">
    <location>
        <begin position="2"/>
        <end position="204"/>
    </location>
</feature>
<dbReference type="Gene3D" id="3.60.20.10">
    <property type="entry name" value="Glutamine Phosphoribosylpyrophosphate, subunit 1, domain 1"/>
    <property type="match status" value="1"/>
</dbReference>
<dbReference type="Pfam" id="PF13537">
    <property type="entry name" value="GATase_7"/>
    <property type="match status" value="1"/>
</dbReference>
<sequence>MCRIFGFNGKNRETLERMSEVLAPGGPDDYGFFESEAFSLGHRRLSIIDLSSHAKQPMKFDNLVISYNGEVYNYNEIKNELSEYSFSTTSDTEIILKALHKWGLEAVHKFHGMFAIALWDKSTQKLTLIRDRAGVKPLYYYFDGKTFIFASELKALILHPKFNKNLDIRASSLYFQLGFVPGKHAIFQNTFKLLPGHYLLFDGKSVVTKEYWKLPQKKLAISYEEAKEQTRALLQKSFAYRLVSDVEVGLFLSGGIDSSLLASYLVKKRNIKTFTIGFKDERFNEAKIAAQTAKILGTKHYELYFDVDDLLQLLPKIAEIFDEPFGDSSALPTYLVAKLAREHVKVALSADGADELFGGYPLNFKNQKRFFFYKMLRFLRPFLRKKRKYMATKSFWEYKLALRYRIYPDELQEEFLLDVLECDELLECMFLFDFHYFLADDVLVKVDRTTMANSLEAREPYLDHDLIEFAFSLPLAYRHHKQILRDLLYEELPHLAKLPKQGFSVPIKYWLRNELKEQVLDLLHTPSAIDSIVKKDTIIKEFLRSGKRTNAIWLMYMFRLWEERYMQ</sequence>
<dbReference type="InterPro" id="IPR001962">
    <property type="entry name" value="Asn_synthase"/>
</dbReference>
<dbReference type="AlphaFoldDB" id="A0A1W1WWN5"/>
<comment type="pathway">
    <text evidence="1">Amino-acid biosynthesis; L-asparagine biosynthesis; L-asparagine from L-aspartate (L-Gln route): step 1/1.</text>
</comment>
<dbReference type="PIRSF" id="PIRSF001589">
    <property type="entry name" value="Asn_synthetase_glu-h"/>
    <property type="match status" value="1"/>
</dbReference>
<dbReference type="CDD" id="cd00712">
    <property type="entry name" value="AsnB"/>
    <property type="match status" value="1"/>
</dbReference>
<keyword evidence="5 9" id="KW-0067">ATP-binding</keyword>
<protein>
    <recommendedName>
        <fullName evidence="3">asparagine synthase (glutamine-hydrolyzing)</fullName>
        <ecNumber evidence="3">6.3.5.4</ecNumber>
    </recommendedName>
</protein>